<dbReference type="PANTHER" id="PTHR43557:SF2">
    <property type="entry name" value="RIESKE DOMAIN-CONTAINING PROTEIN-RELATED"/>
    <property type="match status" value="1"/>
</dbReference>
<dbReference type="GO" id="GO:0016651">
    <property type="term" value="F:oxidoreductase activity, acting on NAD(P)H"/>
    <property type="evidence" value="ECO:0007669"/>
    <property type="project" value="TreeGrafter"/>
</dbReference>
<dbReference type="PRINTS" id="PR00368">
    <property type="entry name" value="FADPNR"/>
</dbReference>
<organism evidence="6">
    <name type="scientific">marine metagenome</name>
    <dbReference type="NCBI Taxonomy" id="408172"/>
    <lineage>
        <taxon>unclassified sequences</taxon>
        <taxon>metagenomes</taxon>
        <taxon>ecological metagenomes</taxon>
    </lineage>
</organism>
<protein>
    <recommendedName>
        <fullName evidence="5">FAD/NAD(P)-binding domain-containing protein</fullName>
    </recommendedName>
</protein>
<evidence type="ECO:0000256" key="2">
    <source>
        <dbReference type="ARBA" id="ARBA00022630"/>
    </source>
</evidence>
<name>A0A382U3H8_9ZZZZ</name>
<dbReference type="EMBL" id="UINC01141250">
    <property type="protein sequence ID" value="SVD28874.1"/>
    <property type="molecule type" value="Genomic_DNA"/>
</dbReference>
<dbReference type="InterPro" id="IPR050446">
    <property type="entry name" value="FAD-oxidoreductase/Apoptosis"/>
</dbReference>
<evidence type="ECO:0000256" key="4">
    <source>
        <dbReference type="ARBA" id="ARBA00023002"/>
    </source>
</evidence>
<evidence type="ECO:0000313" key="6">
    <source>
        <dbReference type="EMBL" id="SVD28874.1"/>
    </source>
</evidence>
<keyword evidence="3" id="KW-0274">FAD</keyword>
<dbReference type="Pfam" id="PF07992">
    <property type="entry name" value="Pyr_redox_2"/>
    <property type="match status" value="1"/>
</dbReference>
<keyword evidence="2" id="KW-0285">Flavoprotein</keyword>
<feature type="domain" description="FAD/NAD(P)-binding" evidence="5">
    <location>
        <begin position="4"/>
        <end position="157"/>
    </location>
</feature>
<accession>A0A382U3H8</accession>
<gene>
    <name evidence="6" type="ORF">METZ01_LOCUS381728</name>
</gene>
<dbReference type="InterPro" id="IPR036188">
    <property type="entry name" value="FAD/NAD-bd_sf"/>
</dbReference>
<dbReference type="InterPro" id="IPR023753">
    <property type="entry name" value="FAD/NAD-binding_dom"/>
</dbReference>
<comment type="cofactor">
    <cofactor evidence="1">
        <name>FAD</name>
        <dbReference type="ChEBI" id="CHEBI:57692"/>
    </cofactor>
</comment>
<evidence type="ECO:0000256" key="3">
    <source>
        <dbReference type="ARBA" id="ARBA00022827"/>
    </source>
</evidence>
<dbReference type="SUPFAM" id="SSF51905">
    <property type="entry name" value="FAD/NAD(P)-binding domain"/>
    <property type="match status" value="1"/>
</dbReference>
<dbReference type="Gene3D" id="3.50.50.60">
    <property type="entry name" value="FAD/NAD(P)-binding domain"/>
    <property type="match status" value="2"/>
</dbReference>
<dbReference type="PRINTS" id="PR00411">
    <property type="entry name" value="PNDRDTASEI"/>
</dbReference>
<dbReference type="GO" id="GO:0005737">
    <property type="term" value="C:cytoplasm"/>
    <property type="evidence" value="ECO:0007669"/>
    <property type="project" value="TreeGrafter"/>
</dbReference>
<proteinExistence type="predicted"/>
<evidence type="ECO:0000256" key="1">
    <source>
        <dbReference type="ARBA" id="ARBA00001974"/>
    </source>
</evidence>
<evidence type="ECO:0000259" key="5">
    <source>
        <dbReference type="Pfam" id="PF07992"/>
    </source>
</evidence>
<dbReference type="PANTHER" id="PTHR43557">
    <property type="entry name" value="APOPTOSIS-INDUCING FACTOR 1"/>
    <property type="match status" value="1"/>
</dbReference>
<dbReference type="AlphaFoldDB" id="A0A382U3H8"/>
<keyword evidence="4" id="KW-0560">Oxidoreductase</keyword>
<reference evidence="6" key="1">
    <citation type="submission" date="2018-05" db="EMBL/GenBank/DDBJ databases">
        <authorList>
            <person name="Lanie J.A."/>
            <person name="Ng W.-L."/>
            <person name="Kazmierczak K.M."/>
            <person name="Andrzejewski T.M."/>
            <person name="Davidsen T.M."/>
            <person name="Wayne K.J."/>
            <person name="Tettelin H."/>
            <person name="Glass J.I."/>
            <person name="Rusch D."/>
            <person name="Podicherti R."/>
            <person name="Tsui H.-C.T."/>
            <person name="Winkler M.E."/>
        </authorList>
    </citation>
    <scope>NUCLEOTIDE SEQUENCE</scope>
</reference>
<sequence>MSNDVVIIGAGHAGGMTAISLRQQDYQGLITLIGEEAYLPYQRPPLSKGFLAGEIDKERLYLKTQSYFEKHNIHVIKERKVLDIDRDKKNILLDDRKQIEYGKLVVATGSILNKINTSCRETNIYYLRTITDALKIQQALKDKNKITIIGAGYIGLEI</sequence>
<feature type="non-terminal residue" evidence="6">
    <location>
        <position position="158"/>
    </location>
</feature>